<comment type="cofactor">
    <cofactor evidence="1">
        <name>[4Fe-4S] cluster</name>
        <dbReference type="ChEBI" id="CHEBI:49883"/>
    </cofactor>
</comment>
<evidence type="ECO:0000256" key="4">
    <source>
        <dbReference type="ARBA" id="ARBA00023004"/>
    </source>
</evidence>
<name>A0A7V5U371_9BACT</name>
<accession>A0A7V5U371</accession>
<dbReference type="Pfam" id="PF04055">
    <property type="entry name" value="Radical_SAM"/>
    <property type="match status" value="1"/>
</dbReference>
<evidence type="ECO:0000256" key="5">
    <source>
        <dbReference type="ARBA" id="ARBA00023014"/>
    </source>
</evidence>
<evidence type="ECO:0000256" key="3">
    <source>
        <dbReference type="ARBA" id="ARBA00022723"/>
    </source>
</evidence>
<evidence type="ECO:0000256" key="2">
    <source>
        <dbReference type="ARBA" id="ARBA00022691"/>
    </source>
</evidence>
<dbReference type="Gene3D" id="3.80.30.20">
    <property type="entry name" value="tm_1862 like domain"/>
    <property type="match status" value="1"/>
</dbReference>
<dbReference type="InterPro" id="IPR023404">
    <property type="entry name" value="rSAM_horseshoe"/>
</dbReference>
<dbReference type="SUPFAM" id="SSF102114">
    <property type="entry name" value="Radical SAM enzymes"/>
    <property type="match status" value="1"/>
</dbReference>
<dbReference type="GO" id="GO:0046872">
    <property type="term" value="F:metal ion binding"/>
    <property type="evidence" value="ECO:0007669"/>
    <property type="project" value="UniProtKB-KW"/>
</dbReference>
<evidence type="ECO:0000313" key="7">
    <source>
        <dbReference type="EMBL" id="HHI97890.1"/>
    </source>
</evidence>
<dbReference type="InterPro" id="IPR051198">
    <property type="entry name" value="BchE-like"/>
</dbReference>
<dbReference type="PROSITE" id="PS51918">
    <property type="entry name" value="RADICAL_SAM"/>
    <property type="match status" value="1"/>
</dbReference>
<dbReference type="PANTHER" id="PTHR43409">
    <property type="entry name" value="ANAEROBIC MAGNESIUM-PROTOPORPHYRIN IX MONOMETHYL ESTER CYCLASE-RELATED"/>
    <property type="match status" value="1"/>
</dbReference>
<sequence>MFDFILINPWIYDFAAYDLWARPLGLLSLGGKLRLLGYRIAFLDCLDPFHPALKPPPKRKAFGTGHYYRMRLPKPHFLEDIPRHFARYGLPWSLVAEELRRLGPPKAFLVTSLMTYWYPGVFEIIRLLRLLYPKTPVFLGGIYAILCQEHARTNLEGVFLVTTADEAEILKTITHEIAPSGVRPPHPFPAFDLQRRLPYVVIATSFGCPFSCKYCASKILQPRFRKRPVEEVVAEILFWYRHFGVRDFAFYDDALLVDFEHHLGRILEKILEANVPIRFHTPNAVHVRLITKERAVLLRRAGFKTLRLGFETVNLSRHQRLDGKVEPEELKEAVALLKEAGFGQKEIGVYLLWGLPGQELAEVEASIRFVAELGASPYLAEYSPIPGTPLFEEAKRVARYPLEEDPLFHNNTIFPCLKKPDWQRLEDIKQMARRLRA</sequence>
<organism evidence="7">
    <name type="scientific">Thermodesulfatator atlanticus</name>
    <dbReference type="NCBI Taxonomy" id="501497"/>
    <lineage>
        <taxon>Bacteria</taxon>
        <taxon>Pseudomonadati</taxon>
        <taxon>Thermodesulfobacteriota</taxon>
        <taxon>Thermodesulfobacteria</taxon>
        <taxon>Thermodesulfobacteriales</taxon>
        <taxon>Thermodesulfatatoraceae</taxon>
        <taxon>Thermodesulfatator</taxon>
    </lineage>
</organism>
<protein>
    <submittedName>
        <fullName evidence="7">Radical SAM protein</fullName>
    </submittedName>
</protein>
<dbReference type="InterPro" id="IPR006638">
    <property type="entry name" value="Elp3/MiaA/NifB-like_rSAM"/>
</dbReference>
<evidence type="ECO:0000259" key="6">
    <source>
        <dbReference type="PROSITE" id="PS51918"/>
    </source>
</evidence>
<dbReference type="SFLD" id="SFLDG01082">
    <property type="entry name" value="B12-binding_domain_containing"/>
    <property type="match status" value="1"/>
</dbReference>
<dbReference type="GO" id="GO:0003824">
    <property type="term" value="F:catalytic activity"/>
    <property type="evidence" value="ECO:0007669"/>
    <property type="project" value="InterPro"/>
</dbReference>
<feature type="domain" description="Radical SAM core" evidence="6">
    <location>
        <begin position="192"/>
        <end position="424"/>
    </location>
</feature>
<dbReference type="SMART" id="SM00729">
    <property type="entry name" value="Elp3"/>
    <property type="match status" value="1"/>
</dbReference>
<dbReference type="PANTHER" id="PTHR43409:SF15">
    <property type="entry name" value="PUTATIVE-RELATED"/>
    <property type="match status" value="1"/>
</dbReference>
<dbReference type="InterPro" id="IPR007197">
    <property type="entry name" value="rSAM"/>
</dbReference>
<keyword evidence="5" id="KW-0411">Iron-sulfur</keyword>
<keyword evidence="4" id="KW-0408">Iron</keyword>
<reference evidence="7" key="1">
    <citation type="journal article" date="2020" name="mSystems">
        <title>Genome- and Community-Level Interaction Insights into Carbon Utilization and Element Cycling Functions of Hydrothermarchaeota in Hydrothermal Sediment.</title>
        <authorList>
            <person name="Zhou Z."/>
            <person name="Liu Y."/>
            <person name="Xu W."/>
            <person name="Pan J."/>
            <person name="Luo Z.H."/>
            <person name="Li M."/>
        </authorList>
    </citation>
    <scope>NUCLEOTIDE SEQUENCE [LARGE SCALE GENOMIC DNA]</scope>
    <source>
        <strain evidence="7">HyVt-533</strain>
    </source>
</reference>
<dbReference type="InterPro" id="IPR058240">
    <property type="entry name" value="rSAM_sf"/>
</dbReference>
<dbReference type="EMBL" id="DROK01000256">
    <property type="protein sequence ID" value="HHI97890.1"/>
    <property type="molecule type" value="Genomic_DNA"/>
</dbReference>
<keyword evidence="3" id="KW-0479">Metal-binding</keyword>
<proteinExistence type="predicted"/>
<dbReference type="AlphaFoldDB" id="A0A7V5U371"/>
<dbReference type="GO" id="GO:0005829">
    <property type="term" value="C:cytosol"/>
    <property type="evidence" value="ECO:0007669"/>
    <property type="project" value="TreeGrafter"/>
</dbReference>
<dbReference type="CDD" id="cd01335">
    <property type="entry name" value="Radical_SAM"/>
    <property type="match status" value="1"/>
</dbReference>
<dbReference type="Proteomes" id="UP000886101">
    <property type="component" value="Unassembled WGS sequence"/>
</dbReference>
<evidence type="ECO:0000256" key="1">
    <source>
        <dbReference type="ARBA" id="ARBA00001966"/>
    </source>
</evidence>
<dbReference type="SFLD" id="SFLDS00029">
    <property type="entry name" value="Radical_SAM"/>
    <property type="match status" value="1"/>
</dbReference>
<keyword evidence="2" id="KW-0949">S-adenosyl-L-methionine</keyword>
<gene>
    <name evidence="7" type="ORF">ENJ96_08550</name>
</gene>
<dbReference type="GO" id="GO:0051536">
    <property type="term" value="F:iron-sulfur cluster binding"/>
    <property type="evidence" value="ECO:0007669"/>
    <property type="project" value="UniProtKB-KW"/>
</dbReference>
<comment type="caution">
    <text evidence="7">The sequence shown here is derived from an EMBL/GenBank/DDBJ whole genome shotgun (WGS) entry which is preliminary data.</text>
</comment>